<keyword evidence="4" id="KW-1133">Transmembrane helix</keyword>
<evidence type="ECO:0000256" key="1">
    <source>
        <dbReference type="ARBA" id="ARBA00022614"/>
    </source>
</evidence>
<reference evidence="6 7" key="1">
    <citation type="submission" date="2024-06" db="EMBL/GenBank/DDBJ databases">
        <authorList>
            <person name="Pan Q."/>
            <person name="Wen M."/>
            <person name="Jouanno E."/>
            <person name="Zahm M."/>
            <person name="Klopp C."/>
            <person name="Cabau C."/>
            <person name="Louis A."/>
            <person name="Berthelot C."/>
            <person name="Parey E."/>
            <person name="Roest Crollius H."/>
            <person name="Montfort J."/>
            <person name="Robinson-Rechavi M."/>
            <person name="Bouchez O."/>
            <person name="Lampietro C."/>
            <person name="Lopez Roques C."/>
            <person name="Donnadieu C."/>
            <person name="Postlethwait J."/>
            <person name="Bobe J."/>
            <person name="Verreycken H."/>
            <person name="Guiguen Y."/>
        </authorList>
    </citation>
    <scope>NUCLEOTIDE SEQUENCE [LARGE SCALE GENOMIC DNA]</scope>
    <source>
        <strain evidence="6">Up_M1</strain>
        <tissue evidence="6">Testis</tissue>
    </source>
</reference>
<dbReference type="SMART" id="SM00369">
    <property type="entry name" value="LRR_TYP"/>
    <property type="match status" value="10"/>
</dbReference>
<keyword evidence="7" id="KW-1185">Reference proteome</keyword>
<dbReference type="InterPro" id="IPR050328">
    <property type="entry name" value="Dev_Immune_Receptor"/>
</dbReference>
<dbReference type="PRINTS" id="PR00019">
    <property type="entry name" value="LEURICHRPT"/>
</dbReference>
<dbReference type="EMBL" id="JAGEUA010000002">
    <property type="protein sequence ID" value="KAL1006666.1"/>
    <property type="molecule type" value="Genomic_DNA"/>
</dbReference>
<evidence type="ECO:0000256" key="2">
    <source>
        <dbReference type="ARBA" id="ARBA00022729"/>
    </source>
</evidence>
<proteinExistence type="predicted"/>
<keyword evidence="3" id="KW-0677">Repeat</keyword>
<dbReference type="SUPFAM" id="SSF52058">
    <property type="entry name" value="L domain-like"/>
    <property type="match status" value="3"/>
</dbReference>
<evidence type="ECO:0000256" key="5">
    <source>
        <dbReference type="SAM" id="SignalP"/>
    </source>
</evidence>
<dbReference type="Pfam" id="PF13855">
    <property type="entry name" value="LRR_8"/>
    <property type="match status" value="2"/>
</dbReference>
<comment type="caution">
    <text evidence="6">The sequence shown here is derived from an EMBL/GenBank/DDBJ whole genome shotgun (WGS) entry which is preliminary data.</text>
</comment>
<organism evidence="6 7">
    <name type="scientific">Umbra pygmaea</name>
    <name type="common">Eastern mudminnow</name>
    <dbReference type="NCBI Taxonomy" id="75934"/>
    <lineage>
        <taxon>Eukaryota</taxon>
        <taxon>Metazoa</taxon>
        <taxon>Chordata</taxon>
        <taxon>Craniata</taxon>
        <taxon>Vertebrata</taxon>
        <taxon>Euteleostomi</taxon>
        <taxon>Actinopterygii</taxon>
        <taxon>Neopterygii</taxon>
        <taxon>Teleostei</taxon>
        <taxon>Protacanthopterygii</taxon>
        <taxon>Esociformes</taxon>
        <taxon>Umbridae</taxon>
        <taxon>Umbra</taxon>
    </lineage>
</organism>
<protein>
    <recommendedName>
        <fullName evidence="8">Negative regulator of reactive oxygen species</fullName>
    </recommendedName>
</protein>
<dbReference type="InterPro" id="IPR001611">
    <property type="entry name" value="Leu-rich_rpt"/>
</dbReference>
<dbReference type="AlphaFoldDB" id="A0ABD0Y007"/>
<sequence length="697" mass="79112">MPIHCPPSLLVSLSLWILWCFMMPTHCLPYHKTSPCTLTQKTALCSKRKLSSVPLDLPNSIEELHLNHNNIQTLQDHSLSRYTSLHTLSCADNSLMTLGSKVFDNSTNLTNLNLAANKLHHGYQETSLALAMLSRLKVIDLSENQLEDQMATVLLQNMTSLEYLNLSRNLLLRLDENSFSNLHNLKELDLQRNMLFELDQAFDHMHKLQRLNLAFNYLPCLVDFEMTQLLVLNASHNALEWFITNQDLQEPFQLETLDLTDNNLLFFPFLPTQSRLRNLHLSQNRLSFYEHLEENAAYTNLTTSVQFYNLKGNGSNVTAQLWDESLHGDISSLDLLDLSGNQVGYLPLGFISKMPSLTRLRMRTNCLTVFNLTQEKLPRTLYELDLSNNRLTAIHADQGSLRELANLSYLNLSYNYMESLPSKIFSSLSSLSSVDISFNSIGICLHHKRGGNVGEEDQSDCVVWRYINSLKQLYLSGCNLQMLPSSAFTGTPLVHLELSNNPELLFEPSSMTELTGTLHYLGMGNTGFRDFDFSPLHHLKSLNIARNSLTQLPASLQSLELGLLDLRDNKLITLSSRQANTLALNLKTLFLSGNTFDCCHLDWFQTLKGAKGLSIMDREDISCQDLTSRTHRVDCLNSRLDSPICGGSEEESVYWYILLVIVPVFSLVGISIIFILTFNPRMLPKTIKQKCWKPTSY</sequence>
<evidence type="ECO:0008006" key="8">
    <source>
        <dbReference type="Google" id="ProtNLM"/>
    </source>
</evidence>
<dbReference type="Proteomes" id="UP001557470">
    <property type="component" value="Unassembled WGS sequence"/>
</dbReference>
<accession>A0ABD0Y007</accession>
<dbReference type="PROSITE" id="PS51450">
    <property type="entry name" value="LRR"/>
    <property type="match status" value="2"/>
</dbReference>
<dbReference type="PANTHER" id="PTHR24373:SF275">
    <property type="entry name" value="TIR DOMAIN-CONTAINING PROTEIN"/>
    <property type="match status" value="1"/>
</dbReference>
<feature type="transmembrane region" description="Helical" evidence="4">
    <location>
        <begin position="653"/>
        <end position="678"/>
    </location>
</feature>
<evidence type="ECO:0000256" key="4">
    <source>
        <dbReference type="SAM" id="Phobius"/>
    </source>
</evidence>
<dbReference type="Gene3D" id="3.80.10.10">
    <property type="entry name" value="Ribonuclease Inhibitor"/>
    <property type="match status" value="4"/>
</dbReference>
<dbReference type="InterPro" id="IPR003591">
    <property type="entry name" value="Leu-rich_rpt_typical-subtyp"/>
</dbReference>
<name>A0ABD0Y007_UMBPY</name>
<feature type="signal peptide" evidence="5">
    <location>
        <begin position="1"/>
        <end position="27"/>
    </location>
</feature>
<gene>
    <name evidence="6" type="ORF">UPYG_G00075120</name>
</gene>
<dbReference type="InterPro" id="IPR026906">
    <property type="entry name" value="LRR_5"/>
</dbReference>
<dbReference type="Pfam" id="PF00560">
    <property type="entry name" value="LRR_1"/>
    <property type="match status" value="2"/>
</dbReference>
<evidence type="ECO:0000256" key="3">
    <source>
        <dbReference type="ARBA" id="ARBA00022737"/>
    </source>
</evidence>
<evidence type="ECO:0000313" key="6">
    <source>
        <dbReference type="EMBL" id="KAL1006666.1"/>
    </source>
</evidence>
<dbReference type="SMART" id="SM00364">
    <property type="entry name" value="LRR_BAC"/>
    <property type="match status" value="6"/>
</dbReference>
<keyword evidence="4" id="KW-0812">Transmembrane</keyword>
<dbReference type="InterPro" id="IPR032675">
    <property type="entry name" value="LRR_dom_sf"/>
</dbReference>
<dbReference type="PANTHER" id="PTHR24373">
    <property type="entry name" value="SLIT RELATED LEUCINE-RICH REPEAT NEURONAL PROTEIN"/>
    <property type="match status" value="1"/>
</dbReference>
<evidence type="ECO:0000313" key="7">
    <source>
        <dbReference type="Proteomes" id="UP001557470"/>
    </source>
</evidence>
<keyword evidence="4" id="KW-0472">Membrane</keyword>
<keyword evidence="1" id="KW-0433">Leucine-rich repeat</keyword>
<feature type="chain" id="PRO_5044791499" description="Negative regulator of reactive oxygen species" evidence="5">
    <location>
        <begin position="28"/>
        <end position="697"/>
    </location>
</feature>
<dbReference type="Pfam" id="PF13306">
    <property type="entry name" value="LRR_5"/>
    <property type="match status" value="1"/>
</dbReference>
<keyword evidence="2 5" id="KW-0732">Signal</keyword>